<protein>
    <submittedName>
        <fullName evidence="2">Uncharacterized protein</fullName>
    </submittedName>
</protein>
<evidence type="ECO:0000313" key="2">
    <source>
        <dbReference type="EMBL" id="PNX66084.1"/>
    </source>
</evidence>
<evidence type="ECO:0000256" key="1">
    <source>
        <dbReference type="SAM" id="MobiDB-lite"/>
    </source>
</evidence>
<name>A0A2K3KIG1_TRIPR</name>
<dbReference type="Proteomes" id="UP000236291">
    <property type="component" value="Unassembled WGS sequence"/>
</dbReference>
<evidence type="ECO:0000313" key="3">
    <source>
        <dbReference type="Proteomes" id="UP000236291"/>
    </source>
</evidence>
<comment type="caution">
    <text evidence="2">The sequence shown here is derived from an EMBL/GenBank/DDBJ whole genome shotgun (WGS) entry which is preliminary data.</text>
</comment>
<feature type="compositionally biased region" description="Basic and acidic residues" evidence="1">
    <location>
        <begin position="21"/>
        <end position="32"/>
    </location>
</feature>
<proteinExistence type="predicted"/>
<dbReference type="EMBL" id="ASHM01188455">
    <property type="protein sequence ID" value="PNX66084.1"/>
    <property type="molecule type" value="Genomic_DNA"/>
</dbReference>
<organism evidence="2 3">
    <name type="scientific">Trifolium pratense</name>
    <name type="common">Red clover</name>
    <dbReference type="NCBI Taxonomy" id="57577"/>
    <lineage>
        <taxon>Eukaryota</taxon>
        <taxon>Viridiplantae</taxon>
        <taxon>Streptophyta</taxon>
        <taxon>Embryophyta</taxon>
        <taxon>Tracheophyta</taxon>
        <taxon>Spermatophyta</taxon>
        <taxon>Magnoliopsida</taxon>
        <taxon>eudicotyledons</taxon>
        <taxon>Gunneridae</taxon>
        <taxon>Pentapetalae</taxon>
        <taxon>rosids</taxon>
        <taxon>fabids</taxon>
        <taxon>Fabales</taxon>
        <taxon>Fabaceae</taxon>
        <taxon>Papilionoideae</taxon>
        <taxon>50 kb inversion clade</taxon>
        <taxon>NPAAA clade</taxon>
        <taxon>Hologalegina</taxon>
        <taxon>IRL clade</taxon>
        <taxon>Trifolieae</taxon>
        <taxon>Trifolium</taxon>
    </lineage>
</organism>
<feature type="non-terminal residue" evidence="2">
    <location>
        <position position="1"/>
    </location>
</feature>
<accession>A0A2K3KIG1</accession>
<gene>
    <name evidence="2" type="ORF">L195_g062889</name>
</gene>
<feature type="region of interest" description="Disordered" evidence="1">
    <location>
        <begin position="1"/>
        <end position="32"/>
    </location>
</feature>
<reference evidence="2 3" key="2">
    <citation type="journal article" date="2017" name="Front. Plant Sci.">
        <title>Gene Classification and Mining of Molecular Markers Useful in Red Clover (Trifolium pratense) Breeding.</title>
        <authorList>
            <person name="Istvanek J."/>
            <person name="Dluhosova J."/>
            <person name="Dluhos P."/>
            <person name="Patkova L."/>
            <person name="Nedelnik J."/>
            <person name="Repkova J."/>
        </authorList>
    </citation>
    <scope>NUCLEOTIDE SEQUENCE [LARGE SCALE GENOMIC DNA]</scope>
    <source>
        <strain evidence="3">cv. Tatra</strain>
        <tissue evidence="2">Young leaves</tissue>
    </source>
</reference>
<sequence>RSTTPTRCMLPFPSKINNHADLSEHRNNVDGEGKERLDEKLLEWDKNIERWGRRSERKKWYDKIERWEGKEKR</sequence>
<reference evidence="2 3" key="1">
    <citation type="journal article" date="2014" name="Am. J. Bot.">
        <title>Genome assembly and annotation for red clover (Trifolium pratense; Fabaceae).</title>
        <authorList>
            <person name="Istvanek J."/>
            <person name="Jaros M."/>
            <person name="Krenek A."/>
            <person name="Repkova J."/>
        </authorList>
    </citation>
    <scope>NUCLEOTIDE SEQUENCE [LARGE SCALE GENOMIC DNA]</scope>
    <source>
        <strain evidence="3">cv. Tatra</strain>
        <tissue evidence="2">Young leaves</tissue>
    </source>
</reference>
<dbReference type="AlphaFoldDB" id="A0A2K3KIG1"/>